<dbReference type="EMBL" id="JASBWR010000109">
    <property type="protein sequence ID" value="KAJ9094653.1"/>
    <property type="molecule type" value="Genomic_DNA"/>
</dbReference>
<sequence length="79" mass="8625">MVLFTAYANSDLIGSFRKMHDLLSIATQENPVAGNAHGSYLTMRSKNGLIFGVINVVGYVPILSIRNSSRLTDMRGPIL</sequence>
<comment type="caution">
    <text evidence="1">The sequence shown here is derived from an EMBL/GenBank/DDBJ whole genome shotgun (WGS) entry which is preliminary data.</text>
</comment>
<organism evidence="1 2">
    <name type="scientific">Naganishia cerealis</name>
    <dbReference type="NCBI Taxonomy" id="610337"/>
    <lineage>
        <taxon>Eukaryota</taxon>
        <taxon>Fungi</taxon>
        <taxon>Dikarya</taxon>
        <taxon>Basidiomycota</taxon>
        <taxon>Agaricomycotina</taxon>
        <taxon>Tremellomycetes</taxon>
        <taxon>Filobasidiales</taxon>
        <taxon>Filobasidiaceae</taxon>
        <taxon>Naganishia</taxon>
    </lineage>
</organism>
<reference evidence="1" key="1">
    <citation type="submission" date="2023-04" db="EMBL/GenBank/DDBJ databases">
        <title>Draft Genome sequencing of Naganishia species isolated from polar environments using Oxford Nanopore Technology.</title>
        <authorList>
            <person name="Leo P."/>
            <person name="Venkateswaran K."/>
        </authorList>
    </citation>
    <scope>NUCLEOTIDE SEQUENCE</scope>
    <source>
        <strain evidence="1">MNA-CCFEE 5261</strain>
    </source>
</reference>
<keyword evidence="2" id="KW-1185">Reference proteome</keyword>
<protein>
    <submittedName>
        <fullName evidence="1">Uncharacterized protein</fullName>
    </submittedName>
</protein>
<accession>A0ACC2V6D9</accession>
<proteinExistence type="predicted"/>
<name>A0ACC2V6D9_9TREE</name>
<evidence type="ECO:0000313" key="2">
    <source>
        <dbReference type="Proteomes" id="UP001241377"/>
    </source>
</evidence>
<gene>
    <name evidence="1" type="ORF">QFC19_007866</name>
</gene>
<dbReference type="Proteomes" id="UP001241377">
    <property type="component" value="Unassembled WGS sequence"/>
</dbReference>
<evidence type="ECO:0000313" key="1">
    <source>
        <dbReference type="EMBL" id="KAJ9094653.1"/>
    </source>
</evidence>